<dbReference type="GO" id="GO:0003676">
    <property type="term" value="F:nucleic acid binding"/>
    <property type="evidence" value="ECO:0007669"/>
    <property type="project" value="InterPro"/>
</dbReference>
<dbReference type="InterPro" id="IPR044876">
    <property type="entry name" value="HRDC_dom_sf"/>
</dbReference>
<dbReference type="InterPro" id="IPR027417">
    <property type="entry name" value="P-loop_NTPase"/>
</dbReference>
<dbReference type="PROSITE" id="PS50967">
    <property type="entry name" value="HRDC"/>
    <property type="match status" value="1"/>
</dbReference>
<dbReference type="HOGENOM" id="CLU_001613_6_0_7"/>
<organism evidence="3 4">
    <name type="scientific">Desulfobacter postgatei 2ac9</name>
    <dbReference type="NCBI Taxonomy" id="879212"/>
    <lineage>
        <taxon>Bacteria</taxon>
        <taxon>Pseudomonadati</taxon>
        <taxon>Thermodesulfobacteriota</taxon>
        <taxon>Desulfobacteria</taxon>
        <taxon>Desulfobacterales</taxon>
        <taxon>Desulfobacteraceae</taxon>
        <taxon>Desulfobacter</taxon>
    </lineage>
</organism>
<dbReference type="InterPro" id="IPR010997">
    <property type="entry name" value="HRDC-like_sf"/>
</dbReference>
<dbReference type="GO" id="GO:0006281">
    <property type="term" value="P:DNA repair"/>
    <property type="evidence" value="ECO:0007669"/>
    <property type="project" value="InterPro"/>
</dbReference>
<dbReference type="InterPro" id="IPR051055">
    <property type="entry name" value="PIF1_helicase"/>
</dbReference>
<dbReference type="PANTHER" id="PTHR47642:SF7">
    <property type="entry name" value="ATP-DEPENDENT DNA HELICASE PIF1"/>
    <property type="match status" value="1"/>
</dbReference>
<sequence length="864" mass="94865">MDATKSTLPSFEGNKKIQAVRAFVSETLCHIYLTGRAGTGKTTFLKSLSAFCPKQFLVAAPTGVAAVNAGGVTLHSFFQIPLGPYLPGQSDRSQDNRRFFRFSKVKKQIINGLDLLVIDEISMVRADLLDALDAVLRRLRRDDRPFGGVQLLLIGDLFQLPPVTKPEEWDLLSNYYASPYFFSSQALNRSDLVTIELETVYRQSDPDFIRLLNAVRENRMDRRCTDILNRQVRPDPPDQGYITLTTHNRRAESINNLKLARLGEKAYTLAAEVSGDFPSHAFPTGEQLTLKPGAQVMFLRNDASPDKAYFNGTIGQVTHVGRETVTVACRGSAGRAAGESASDLKDGPVVEVKPVDWENVTYKVNEEDNTIQQEVVGRFKQFPLKLAWAVTIHKSQGLTFDRAIVDAKNAFAPGQVYVALSRCTGLDGLVLTAPVPPHVLGTDPVVVDFMNRTAPPGQDLAGIFRAARAACQQTLVLRCFDCSSFRGLFFYFLRLARDNRNVLRIPGLGEPAELESRGRDQVFQVSDKFQVQLQQLMANESLPETSAVIQDRVQKASAWFGNALDQVFGRLLEKGSVETDNATLGKQVQNALDNLKQEVRVKQAGILSCAHGFSTTAYLRAVSSQAMADTPGNQSKKSAGSSTTDYTELDIAHPEMFQALKAWRTRTAAAQNVKAFQVAHQKVLVQIAVCLPRSKKSLKALKGVGPATVESYAEELLAMVDTYCNEKNIPGDESPEPRPAEQASEKETGTRRNKTPATDNAAPQANTRDISLMLFKDGLSVDEIAEERGLAATTIQGHLCSFIAKGELAVDLLVPDKEKQAVIAAVVVPDKNLSQMKEELGHDYSYGEIRAVVAHLQYLEAGQG</sequence>
<dbReference type="Pfam" id="PF05970">
    <property type="entry name" value="PIF1"/>
    <property type="match status" value="1"/>
</dbReference>
<dbReference type="AlphaFoldDB" id="I5B0G7"/>
<dbReference type="GO" id="GO:0000166">
    <property type="term" value="F:nucleotide binding"/>
    <property type="evidence" value="ECO:0007669"/>
    <property type="project" value="InterPro"/>
</dbReference>
<reference evidence="3 4" key="1">
    <citation type="submission" date="2011-09" db="EMBL/GenBank/DDBJ databases">
        <authorList>
            <consortium name="US DOE Joint Genome Institute (JGI-PGF)"/>
            <person name="Lucas S."/>
            <person name="Han J."/>
            <person name="Lapidus A."/>
            <person name="Cheng J.-F."/>
            <person name="Goodwin L."/>
            <person name="Pitluck S."/>
            <person name="Peters L."/>
            <person name="Land M.L."/>
            <person name="Hauser L."/>
            <person name="Orellana R."/>
            <person name="Lovley D."/>
            <person name="Woyke T.J."/>
        </authorList>
    </citation>
    <scope>NUCLEOTIDE SEQUENCE [LARGE SCALE GENOMIC DNA]</scope>
    <source>
        <strain evidence="3 4">2ac9</strain>
    </source>
</reference>
<dbReference type="Pfam" id="PF14493">
    <property type="entry name" value="HTH_40"/>
    <property type="match status" value="1"/>
</dbReference>
<feature type="compositionally biased region" description="Basic and acidic residues" evidence="1">
    <location>
        <begin position="735"/>
        <end position="750"/>
    </location>
</feature>
<feature type="region of interest" description="Disordered" evidence="1">
    <location>
        <begin position="727"/>
        <end position="763"/>
    </location>
</feature>
<dbReference type="Gene3D" id="3.40.50.300">
    <property type="entry name" value="P-loop containing nucleotide triphosphate hydrolases"/>
    <property type="match status" value="2"/>
</dbReference>
<gene>
    <name evidence="3" type="ORF">DespoDRAFT_01005</name>
</gene>
<dbReference type="Pfam" id="PF00570">
    <property type="entry name" value="HRDC"/>
    <property type="match status" value="1"/>
</dbReference>
<dbReference type="PANTHER" id="PTHR47642">
    <property type="entry name" value="ATP-DEPENDENT DNA HELICASE"/>
    <property type="match status" value="1"/>
</dbReference>
<dbReference type="Gene3D" id="1.10.150.80">
    <property type="entry name" value="HRDC domain"/>
    <property type="match status" value="1"/>
</dbReference>
<keyword evidence="4" id="KW-1185">Reference proteome</keyword>
<accession>I5B0G7</accession>
<dbReference type="InterPro" id="IPR029491">
    <property type="entry name" value="Helicase_HTH"/>
</dbReference>
<name>I5B0G7_9BACT</name>
<dbReference type="InterPro" id="IPR002121">
    <property type="entry name" value="HRDC_dom"/>
</dbReference>
<dbReference type="Gene3D" id="2.30.30.940">
    <property type="match status" value="1"/>
</dbReference>
<evidence type="ECO:0000256" key="1">
    <source>
        <dbReference type="SAM" id="MobiDB-lite"/>
    </source>
</evidence>
<dbReference type="RefSeq" id="WP_004071831.1">
    <property type="nucleotide sequence ID" value="NZ_CM001488.1"/>
</dbReference>
<evidence type="ECO:0000313" key="4">
    <source>
        <dbReference type="Proteomes" id="UP000005778"/>
    </source>
</evidence>
<dbReference type="SUPFAM" id="SSF47819">
    <property type="entry name" value="HRDC-like"/>
    <property type="match status" value="1"/>
</dbReference>
<dbReference type="SMART" id="SM00341">
    <property type="entry name" value="HRDC"/>
    <property type="match status" value="1"/>
</dbReference>
<feature type="domain" description="HRDC" evidence="2">
    <location>
        <begin position="650"/>
        <end position="730"/>
    </location>
</feature>
<proteinExistence type="predicted"/>
<protein>
    <submittedName>
        <fullName evidence="3">HRDC domain-containing protein</fullName>
    </submittedName>
</protein>
<dbReference type="SUPFAM" id="SSF52540">
    <property type="entry name" value="P-loop containing nucleoside triphosphate hydrolases"/>
    <property type="match status" value="2"/>
</dbReference>
<dbReference type="GO" id="GO:0000723">
    <property type="term" value="P:telomere maintenance"/>
    <property type="evidence" value="ECO:0007669"/>
    <property type="project" value="InterPro"/>
</dbReference>
<dbReference type="eggNOG" id="COG0507">
    <property type="taxonomic scope" value="Bacteria"/>
</dbReference>
<dbReference type="CDD" id="cd18809">
    <property type="entry name" value="SF1_C_RecD"/>
    <property type="match status" value="1"/>
</dbReference>
<dbReference type="OrthoDB" id="9763659at2"/>
<dbReference type="InterPro" id="IPR010285">
    <property type="entry name" value="DNA_helicase_pif1-like_DEAD"/>
</dbReference>
<dbReference type="GO" id="GO:0003678">
    <property type="term" value="F:DNA helicase activity"/>
    <property type="evidence" value="ECO:0007669"/>
    <property type="project" value="InterPro"/>
</dbReference>
<dbReference type="Proteomes" id="UP000005778">
    <property type="component" value="Chromosome"/>
</dbReference>
<dbReference type="STRING" id="879212.DespoDRAFT_01005"/>
<reference evidence="3 4" key="2">
    <citation type="submission" date="2012-02" db="EMBL/GenBank/DDBJ databases">
        <title>Improved High-Quality Draft sequence of Desulfobacter postgatei 2ac9.</title>
        <authorList>
            <consortium name="US DOE Joint Genome Institute"/>
            <person name="Lucas S."/>
            <person name="Han J."/>
            <person name="Lapidus A."/>
            <person name="Cheng J.-F."/>
            <person name="Goodwin L."/>
            <person name="Pitluck S."/>
            <person name="Peters L."/>
            <person name="Ovchinnikova G."/>
            <person name="Held B."/>
            <person name="Detter J.C."/>
            <person name="Han C."/>
            <person name="Tapia R."/>
            <person name="Land M."/>
            <person name="Hauser L."/>
            <person name="Kyrpides N."/>
            <person name="Ivanova N."/>
            <person name="Pagani I."/>
            <person name="Orellana R."/>
            <person name="Lovley D."/>
            <person name="Woyke T."/>
        </authorList>
    </citation>
    <scope>NUCLEOTIDE SEQUENCE [LARGE SCALE GENOMIC DNA]</scope>
    <source>
        <strain evidence="3 4">2ac9</strain>
    </source>
</reference>
<dbReference type="FunFam" id="3.40.50.300:FF:001498">
    <property type="entry name" value="ATP-dependent DNA helicase"/>
    <property type="match status" value="1"/>
</dbReference>
<dbReference type="EMBL" id="CM001488">
    <property type="protein sequence ID" value="EIM62980.1"/>
    <property type="molecule type" value="Genomic_DNA"/>
</dbReference>
<evidence type="ECO:0000313" key="3">
    <source>
        <dbReference type="EMBL" id="EIM62980.1"/>
    </source>
</evidence>
<evidence type="ECO:0000259" key="2">
    <source>
        <dbReference type="PROSITE" id="PS50967"/>
    </source>
</evidence>